<keyword evidence="5" id="KW-1185">Reference proteome</keyword>
<dbReference type="EMBL" id="BMAW01061920">
    <property type="protein sequence ID" value="GFT33452.1"/>
    <property type="molecule type" value="Genomic_DNA"/>
</dbReference>
<gene>
    <name evidence="1" type="ORF">NPIL_290491</name>
    <name evidence="4" type="ORF">NPIL_36571</name>
    <name evidence="2" type="ORF">NPIL_413291</name>
    <name evidence="3" type="ORF">NPIL_430221</name>
</gene>
<proteinExistence type="predicted"/>
<dbReference type="EMBL" id="BMAW01037062">
    <property type="protein sequence ID" value="GFU46880.1"/>
    <property type="molecule type" value="Genomic_DNA"/>
</dbReference>
<organism evidence="1 5">
    <name type="scientific">Nephila pilipes</name>
    <name type="common">Giant wood spider</name>
    <name type="synonym">Nephila maculata</name>
    <dbReference type="NCBI Taxonomy" id="299642"/>
    <lineage>
        <taxon>Eukaryota</taxon>
        <taxon>Metazoa</taxon>
        <taxon>Ecdysozoa</taxon>
        <taxon>Arthropoda</taxon>
        <taxon>Chelicerata</taxon>
        <taxon>Arachnida</taxon>
        <taxon>Araneae</taxon>
        <taxon>Araneomorphae</taxon>
        <taxon>Entelegynae</taxon>
        <taxon>Araneoidea</taxon>
        <taxon>Nephilidae</taxon>
        <taxon>Nephila</taxon>
    </lineage>
</organism>
<comment type="caution">
    <text evidence="1">The sequence shown here is derived from an EMBL/GenBank/DDBJ whole genome shotgun (WGS) entry which is preliminary data.</text>
</comment>
<dbReference type="EMBL" id="BMAW01131881">
    <property type="protein sequence ID" value="GFU41181.1"/>
    <property type="molecule type" value="Genomic_DNA"/>
</dbReference>
<feature type="non-terminal residue" evidence="1">
    <location>
        <position position="73"/>
    </location>
</feature>
<evidence type="ECO:0000313" key="4">
    <source>
        <dbReference type="EMBL" id="GFU46880.1"/>
    </source>
</evidence>
<dbReference type="OrthoDB" id="6426517at2759"/>
<evidence type="ECO:0000313" key="1">
    <source>
        <dbReference type="EMBL" id="GFT33452.1"/>
    </source>
</evidence>
<dbReference type="Proteomes" id="UP000887013">
    <property type="component" value="Unassembled WGS sequence"/>
</dbReference>
<evidence type="ECO:0000313" key="2">
    <source>
        <dbReference type="EMBL" id="GFU41181.1"/>
    </source>
</evidence>
<dbReference type="AlphaFoldDB" id="A0A8X6NSZ2"/>
<evidence type="ECO:0000313" key="5">
    <source>
        <dbReference type="Proteomes" id="UP000887013"/>
    </source>
</evidence>
<accession>A0A8X6NSZ2</accession>
<dbReference type="EMBL" id="BMAW01085654">
    <property type="protein sequence ID" value="GFU43930.1"/>
    <property type="molecule type" value="Genomic_DNA"/>
</dbReference>
<sequence>MNLPLIPTKFSQFNNSVLQAAGVTCEKSMANAVFEAIDKNDGASDIAVDGSWQKRGFSSKNDVETVTSVDTQK</sequence>
<evidence type="ECO:0000313" key="3">
    <source>
        <dbReference type="EMBL" id="GFU43930.1"/>
    </source>
</evidence>
<reference evidence="1" key="1">
    <citation type="submission" date="2020-08" db="EMBL/GenBank/DDBJ databases">
        <title>Multicomponent nature underlies the extraordinary mechanical properties of spider dragline silk.</title>
        <authorList>
            <person name="Kono N."/>
            <person name="Nakamura H."/>
            <person name="Mori M."/>
            <person name="Yoshida Y."/>
            <person name="Ohtoshi R."/>
            <person name="Malay A.D."/>
            <person name="Moran D.A.P."/>
            <person name="Tomita M."/>
            <person name="Numata K."/>
            <person name="Arakawa K."/>
        </authorList>
    </citation>
    <scope>NUCLEOTIDE SEQUENCE</scope>
</reference>
<protein>
    <submittedName>
        <fullName evidence="1">Uncharacterized protein</fullName>
    </submittedName>
</protein>
<name>A0A8X6NSZ2_NEPPI</name>